<feature type="compositionally biased region" description="Basic and acidic residues" evidence="1">
    <location>
        <begin position="83"/>
        <end position="97"/>
    </location>
</feature>
<name>A0A7R8CJD3_LEPSM</name>
<evidence type="ECO:0000313" key="2">
    <source>
        <dbReference type="EMBL" id="CAF2804531.1"/>
    </source>
</evidence>
<feature type="region of interest" description="Disordered" evidence="1">
    <location>
        <begin position="1"/>
        <end position="99"/>
    </location>
</feature>
<protein>
    <submittedName>
        <fullName evidence="2">(salmon louse) hypothetical protein</fullName>
    </submittedName>
</protein>
<proteinExistence type="predicted"/>
<evidence type="ECO:0000256" key="1">
    <source>
        <dbReference type="SAM" id="MobiDB-lite"/>
    </source>
</evidence>
<dbReference type="Proteomes" id="UP000675881">
    <property type="component" value="Chromosome 11"/>
</dbReference>
<dbReference type="EMBL" id="HG994590">
    <property type="protein sequence ID" value="CAF2804531.1"/>
    <property type="molecule type" value="Genomic_DNA"/>
</dbReference>
<reference evidence="2" key="1">
    <citation type="submission" date="2021-02" db="EMBL/GenBank/DDBJ databases">
        <authorList>
            <person name="Bekaert M."/>
        </authorList>
    </citation>
    <scope>NUCLEOTIDE SEQUENCE</scope>
    <source>
        <strain evidence="2">IoA-00</strain>
    </source>
</reference>
<evidence type="ECO:0000313" key="3">
    <source>
        <dbReference type="Proteomes" id="UP000675881"/>
    </source>
</evidence>
<gene>
    <name evidence="2" type="ORF">LSAA_3330</name>
</gene>
<dbReference type="AlphaFoldDB" id="A0A7R8CJD3"/>
<keyword evidence="3" id="KW-1185">Reference proteome</keyword>
<sequence length="164" mass="18425">MVSDGAVEEYQGSWIGENWTSGSGIEGEKLDKNGKNKVSTCRDQEKDGNSKKKNRSTRDEPECSVEDVEEISTNPEGLNVGVKAEHTHSDLQDKLSKQTENYSRRRRKILKCVASYVDADIVALVDTRVKENNNLFAITADYNIAYSYATQREKYSARGARLLI</sequence>
<feature type="compositionally biased region" description="Basic and acidic residues" evidence="1">
    <location>
        <begin position="26"/>
        <end position="61"/>
    </location>
</feature>
<accession>A0A7R8CJD3</accession>
<organism evidence="2 3">
    <name type="scientific">Lepeophtheirus salmonis</name>
    <name type="common">Salmon louse</name>
    <name type="synonym">Caligus salmonis</name>
    <dbReference type="NCBI Taxonomy" id="72036"/>
    <lineage>
        <taxon>Eukaryota</taxon>
        <taxon>Metazoa</taxon>
        <taxon>Ecdysozoa</taxon>
        <taxon>Arthropoda</taxon>
        <taxon>Crustacea</taxon>
        <taxon>Multicrustacea</taxon>
        <taxon>Hexanauplia</taxon>
        <taxon>Copepoda</taxon>
        <taxon>Siphonostomatoida</taxon>
        <taxon>Caligidae</taxon>
        <taxon>Lepeophtheirus</taxon>
    </lineage>
</organism>